<protein>
    <submittedName>
        <fullName evidence="3 4">Dienelactone hydrolase</fullName>
    </submittedName>
</protein>
<comment type="caution">
    <text evidence="3">The sequence shown here is derived from an EMBL/GenBank/DDBJ whole genome shotgun (WGS) entry which is preliminary data.</text>
</comment>
<dbReference type="Gene3D" id="3.40.50.1820">
    <property type="entry name" value="alpha/beta hydrolase"/>
    <property type="match status" value="1"/>
</dbReference>
<reference evidence="4 6" key="2">
    <citation type="submission" date="2018-12" db="EMBL/GenBank/DDBJ databases">
        <authorList>
            <person name="hu s."/>
            <person name="Xu Y."/>
            <person name="Xu B."/>
            <person name="Li F."/>
        </authorList>
    </citation>
    <scope>NUCLEOTIDE SEQUENCE [LARGE SCALE GENOMIC DNA]</scope>
    <source>
        <strain evidence="4 6">KSW2-17</strain>
    </source>
</reference>
<evidence type="ECO:0000259" key="2">
    <source>
        <dbReference type="Pfam" id="PF01738"/>
    </source>
</evidence>
<dbReference type="GO" id="GO:0016787">
    <property type="term" value="F:hydrolase activity"/>
    <property type="evidence" value="ECO:0007669"/>
    <property type="project" value="UniProtKB-KW"/>
</dbReference>
<evidence type="ECO:0000313" key="3">
    <source>
        <dbReference type="EMBL" id="PSL37656.1"/>
    </source>
</evidence>
<dbReference type="PANTHER" id="PTHR22946:SF0">
    <property type="entry name" value="DIENELACTONE HYDROLASE DOMAIN-CONTAINING PROTEIN"/>
    <property type="match status" value="1"/>
</dbReference>
<reference evidence="3 5" key="1">
    <citation type="submission" date="2018-03" db="EMBL/GenBank/DDBJ databases">
        <title>Genomic Encyclopedia of Archaeal and Bacterial Type Strains, Phase II (KMG-II): from individual species to whole genera.</title>
        <authorList>
            <person name="Goeker M."/>
        </authorList>
    </citation>
    <scope>NUCLEOTIDE SEQUENCE [LARGE SCALE GENOMIC DNA]</scope>
    <source>
        <strain evidence="3 5">DSM 21548</strain>
    </source>
</reference>
<evidence type="ECO:0000313" key="4">
    <source>
        <dbReference type="EMBL" id="RUQ87749.1"/>
    </source>
</evidence>
<dbReference type="OrthoDB" id="3208682at2"/>
<keyword evidence="3" id="KW-0378">Hydrolase</keyword>
<dbReference type="Proteomes" id="UP000241203">
    <property type="component" value="Unassembled WGS sequence"/>
</dbReference>
<keyword evidence="6" id="KW-1185">Reference proteome</keyword>
<proteinExistence type="inferred from homology"/>
<dbReference type="PANTHER" id="PTHR22946">
    <property type="entry name" value="DIENELACTONE HYDROLASE DOMAIN-CONTAINING PROTEIN-RELATED"/>
    <property type="match status" value="1"/>
</dbReference>
<dbReference type="InterPro" id="IPR050261">
    <property type="entry name" value="FrsA_esterase"/>
</dbReference>
<dbReference type="SUPFAM" id="SSF53474">
    <property type="entry name" value="alpha/beta-Hydrolases"/>
    <property type="match status" value="1"/>
</dbReference>
<dbReference type="RefSeq" id="WP_106562772.1">
    <property type="nucleotide sequence ID" value="NZ_PYAU01000001.1"/>
</dbReference>
<evidence type="ECO:0000313" key="6">
    <source>
        <dbReference type="Proteomes" id="UP000268291"/>
    </source>
</evidence>
<dbReference type="EMBL" id="RZGY01000001">
    <property type="protein sequence ID" value="RUQ87749.1"/>
    <property type="molecule type" value="Genomic_DNA"/>
</dbReference>
<sequence length="256" mass="27195">MTDFSSPHRALVDSVPLPEGADVVERTVAYEHDGVSLEAVVVTDANVSGPRPTVVIVHDWTGLREYPVARAHMLARLGYTAVAIDIYGVGVRFADDDMEGASAEAGRYYGDTQLLRGRVRAGFDLAASLPEVDAGRIVVAGYCFGGSVTLELARIGAPARGFASFHGILTAHEPADVALIAAPLLVLTGGSDPIVPDEAVAAFQDELRTNDDIDWQVSVYSGAPHAFTLPGPNYREAADRRSWSVFVDFLAETLGG</sequence>
<dbReference type="InterPro" id="IPR029058">
    <property type="entry name" value="AB_hydrolase_fold"/>
</dbReference>
<comment type="similarity">
    <text evidence="1">Belongs to the AB hydrolase superfamily.</text>
</comment>
<gene>
    <name evidence="3" type="ORF">CLV49_1263</name>
    <name evidence="4" type="ORF">ELQ93_12885</name>
</gene>
<organism evidence="3 5">
    <name type="scientific">Labedella gwakjiensis</name>
    <dbReference type="NCBI Taxonomy" id="390269"/>
    <lineage>
        <taxon>Bacteria</taxon>
        <taxon>Bacillati</taxon>
        <taxon>Actinomycetota</taxon>
        <taxon>Actinomycetes</taxon>
        <taxon>Micrococcales</taxon>
        <taxon>Microbacteriaceae</taxon>
        <taxon>Labedella</taxon>
    </lineage>
</organism>
<dbReference type="Proteomes" id="UP000268291">
    <property type="component" value="Unassembled WGS sequence"/>
</dbReference>
<feature type="domain" description="Dienelactone hydrolase" evidence="2">
    <location>
        <begin position="38"/>
        <end position="253"/>
    </location>
</feature>
<evidence type="ECO:0000256" key="1">
    <source>
        <dbReference type="ARBA" id="ARBA00008645"/>
    </source>
</evidence>
<dbReference type="EMBL" id="PYAU01000001">
    <property type="protein sequence ID" value="PSL37656.1"/>
    <property type="molecule type" value="Genomic_DNA"/>
</dbReference>
<accession>A0A2P8GUM0</accession>
<dbReference type="InterPro" id="IPR002925">
    <property type="entry name" value="Dienelactn_hydro"/>
</dbReference>
<name>A0A2P8GUM0_9MICO</name>
<dbReference type="AlphaFoldDB" id="A0A2P8GUM0"/>
<dbReference type="Pfam" id="PF01738">
    <property type="entry name" value="DLH"/>
    <property type="match status" value="1"/>
</dbReference>
<evidence type="ECO:0000313" key="5">
    <source>
        <dbReference type="Proteomes" id="UP000241203"/>
    </source>
</evidence>